<gene>
    <name evidence="4" type="ORF">BVER_05811c</name>
</gene>
<feature type="region of interest" description="Disordered" evidence="1">
    <location>
        <begin position="188"/>
        <end position="207"/>
    </location>
</feature>
<dbReference type="Pfam" id="PF05226">
    <property type="entry name" value="CHASE2"/>
    <property type="match status" value="1"/>
</dbReference>
<reference evidence="5" key="1">
    <citation type="submission" date="2015-06" db="EMBL/GenBank/DDBJ databases">
        <title>Comparative genomics of Burkholderia leaf nodule symbionts.</title>
        <authorList>
            <person name="Carlier A."/>
            <person name="Eberl L."/>
            <person name="Pinto-Carbo M."/>
        </authorList>
    </citation>
    <scope>NUCLEOTIDE SEQUENCE [LARGE SCALE GENOMIC DNA]</scope>
    <source>
        <strain evidence="5">UZHbot4</strain>
    </source>
</reference>
<comment type="caution">
    <text evidence="4">The sequence shown here is derived from an EMBL/GenBank/DDBJ whole genome shotgun (WGS) entry which is preliminary data.</text>
</comment>
<dbReference type="AlphaFoldDB" id="A0A0L0M5B5"/>
<feature type="compositionally biased region" description="Basic and acidic residues" evidence="1">
    <location>
        <begin position="190"/>
        <end position="207"/>
    </location>
</feature>
<feature type="transmembrane region" description="Helical" evidence="2">
    <location>
        <begin position="21"/>
        <end position="42"/>
    </location>
</feature>
<feature type="domain" description="CHASE2" evidence="3">
    <location>
        <begin position="51"/>
        <end position="401"/>
    </location>
</feature>
<evidence type="ECO:0000259" key="3">
    <source>
        <dbReference type="SMART" id="SM01080"/>
    </source>
</evidence>
<dbReference type="EMBL" id="LFJJ01000242">
    <property type="protein sequence ID" value="KND57476.1"/>
    <property type="molecule type" value="Genomic_DNA"/>
</dbReference>
<organism evidence="4 5">
    <name type="scientific">Candidatus Burkholderia verschuerenii</name>
    <dbReference type="NCBI Taxonomy" id="242163"/>
    <lineage>
        <taxon>Bacteria</taxon>
        <taxon>Pseudomonadati</taxon>
        <taxon>Pseudomonadota</taxon>
        <taxon>Betaproteobacteria</taxon>
        <taxon>Burkholderiales</taxon>
        <taxon>Burkholderiaceae</taxon>
        <taxon>Burkholderia</taxon>
    </lineage>
</organism>
<evidence type="ECO:0000313" key="5">
    <source>
        <dbReference type="Proteomes" id="UP000036959"/>
    </source>
</evidence>
<dbReference type="SMART" id="SM01080">
    <property type="entry name" value="CHASE2"/>
    <property type="match status" value="1"/>
</dbReference>
<name>A0A0L0M5B5_9BURK</name>
<dbReference type="OrthoDB" id="7348688at2"/>
<feature type="transmembrane region" description="Helical" evidence="2">
    <location>
        <begin position="388"/>
        <end position="407"/>
    </location>
</feature>
<feature type="transmembrane region" description="Helical" evidence="2">
    <location>
        <begin position="456"/>
        <end position="474"/>
    </location>
</feature>
<keyword evidence="2" id="KW-1133">Transmembrane helix</keyword>
<sequence>MVDDGRTERSGLPASTWRHSLLRIASACAIGIFLSFVMPQIVGDDYASRKAARVAAPFLGALYHADTRDSKITVLLIDDQALIDAGTTWPPPYDYYADVLENVANYAPRAVFIDLIFSSARAENVQRLVDAINKLKSKKTKVYLAASLDEHGKLSVRHELQISAARTVAVEYDPDEVDHVVWEYPTTNFGDHKEHPEERRETQAERPRSAALAIYEDLFGEIKDKREPLALTWGLAPVTDGLEWTLAPAKSQLHAASGEAAHAHNAAEKPSLYCNENQSTVPLIVQTMLHAAIPDHGKPACVFHHTLYQRELLYPDETLSARHHQMFDERIVMIGTAFDYSNDIVVSPIQGRIPDIYLHAMALDNLISSKGEYIPAVKFEPTPDWPHVRAFFLLLTGLIGVAAVMLIKENLLEKWEHAYHARCVARARARATTVHTAREQRFYRVQDKLLDAARCIGLKAGEIVVSVLLVGIVFVAGQKFFHVAYLSAMEVTLYALVSEWLEWNTKLVGWFNKSEETS</sequence>
<evidence type="ECO:0000256" key="1">
    <source>
        <dbReference type="SAM" id="MobiDB-lite"/>
    </source>
</evidence>
<dbReference type="InterPro" id="IPR007890">
    <property type="entry name" value="CHASE2"/>
</dbReference>
<keyword evidence="2" id="KW-0812">Transmembrane</keyword>
<evidence type="ECO:0000256" key="2">
    <source>
        <dbReference type="SAM" id="Phobius"/>
    </source>
</evidence>
<keyword evidence="5" id="KW-1185">Reference proteome</keyword>
<accession>A0A0L0M5B5</accession>
<dbReference type="PATRIC" id="fig|242163.4.peg.3413"/>
<keyword evidence="2" id="KW-0472">Membrane</keyword>
<dbReference type="Proteomes" id="UP000036959">
    <property type="component" value="Unassembled WGS sequence"/>
</dbReference>
<protein>
    <recommendedName>
        <fullName evidence="3">CHASE2 domain-containing protein</fullName>
    </recommendedName>
</protein>
<evidence type="ECO:0000313" key="4">
    <source>
        <dbReference type="EMBL" id="KND57476.1"/>
    </source>
</evidence>
<proteinExistence type="predicted"/>